<sequence>MDKSVLYGLSYGMYVVGASDAGRPVGCIINTCIQITSDEPVLAVSLNKNNYTLSAVKRTRRFGLSVIAERTDRSIIPIFGFQCSRDCDKYAAYGYDSLRGVPLVKGCFAGRLVCEVLHTVDCGTHEVVFARLLDTLPGEPDAHPMTYEYYHKVVKGRAPKNAPTYRAEEDSVVPEESSPASVAKAQPAVAAPVAPPAAAPKDAPVSQAGKADYVCPVCGYLHRGDMSGEAPDYVCPVCGMPGSAFEPKEE</sequence>
<dbReference type="GO" id="GO:0005506">
    <property type="term" value="F:iron ion binding"/>
    <property type="evidence" value="ECO:0007669"/>
    <property type="project" value="InterPro"/>
</dbReference>
<dbReference type="STRING" id="742725.HMPREF9450_00547"/>
<dbReference type="InterPro" id="IPR024934">
    <property type="entry name" value="Rubredoxin-like_dom"/>
</dbReference>
<dbReference type="Gene3D" id="2.20.28.10">
    <property type="match status" value="1"/>
</dbReference>
<dbReference type="EMBL" id="ADLD01000005">
    <property type="protein sequence ID" value="EHB92998.1"/>
    <property type="molecule type" value="Genomic_DNA"/>
</dbReference>
<dbReference type="RefSeq" id="WP_009133353.1">
    <property type="nucleotide sequence ID" value="NZ_CP102250.1"/>
</dbReference>
<dbReference type="InterPro" id="IPR048574">
    <property type="entry name" value="RUBY_RBDX"/>
</dbReference>
<evidence type="ECO:0000256" key="1">
    <source>
        <dbReference type="ARBA" id="ARBA00023002"/>
    </source>
</evidence>
<feature type="region of interest" description="Disordered" evidence="2">
    <location>
        <begin position="161"/>
        <end position="180"/>
    </location>
</feature>
<dbReference type="SUPFAM" id="SSF57802">
    <property type="entry name" value="Rubredoxin-like"/>
    <property type="match status" value="1"/>
</dbReference>
<dbReference type="InterPro" id="IPR050268">
    <property type="entry name" value="NADH-dep_flavin_reductase"/>
</dbReference>
<keyword evidence="1" id="KW-0560">Oxidoreductase</keyword>
<dbReference type="GO" id="GO:0010181">
    <property type="term" value="F:FMN binding"/>
    <property type="evidence" value="ECO:0007669"/>
    <property type="project" value="InterPro"/>
</dbReference>
<dbReference type="PATRIC" id="fig|742725.3.peg.597"/>
<dbReference type="HOGENOM" id="CLU_059021_4_1_10"/>
<dbReference type="Gene3D" id="2.30.110.10">
    <property type="entry name" value="Electron Transport, Fmn-binding Protein, Chain A"/>
    <property type="match status" value="1"/>
</dbReference>
<name>G5H6I7_9BACT</name>
<dbReference type="InterPro" id="IPR012349">
    <property type="entry name" value="Split_barrel_FMN-bd"/>
</dbReference>
<proteinExistence type="predicted"/>
<dbReference type="GO" id="GO:0042602">
    <property type="term" value="F:riboflavin reductase (NADPH) activity"/>
    <property type="evidence" value="ECO:0007669"/>
    <property type="project" value="TreeGrafter"/>
</dbReference>
<dbReference type="OrthoDB" id="9794638at2"/>
<dbReference type="Pfam" id="PF21349">
    <property type="entry name" value="RUBY_RBDX"/>
    <property type="match status" value="1"/>
</dbReference>
<gene>
    <name evidence="4" type="ORF">HMPREF9450_00547</name>
</gene>
<evidence type="ECO:0000313" key="5">
    <source>
        <dbReference type="Proteomes" id="UP000006008"/>
    </source>
</evidence>
<organism evidence="4 5">
    <name type="scientific">Alistipes indistinctus YIT 12060</name>
    <dbReference type="NCBI Taxonomy" id="742725"/>
    <lineage>
        <taxon>Bacteria</taxon>
        <taxon>Pseudomonadati</taxon>
        <taxon>Bacteroidota</taxon>
        <taxon>Bacteroidia</taxon>
        <taxon>Bacteroidales</taxon>
        <taxon>Rikenellaceae</taxon>
        <taxon>Alistipes</taxon>
    </lineage>
</organism>
<comment type="caution">
    <text evidence="4">The sequence shown here is derived from an EMBL/GenBank/DDBJ whole genome shotgun (WGS) entry which is preliminary data.</text>
</comment>
<dbReference type="PROSITE" id="PS50903">
    <property type="entry name" value="RUBREDOXIN_LIKE"/>
    <property type="match status" value="1"/>
</dbReference>
<feature type="domain" description="Rubredoxin-like" evidence="3">
    <location>
        <begin position="210"/>
        <end position="248"/>
    </location>
</feature>
<evidence type="ECO:0000313" key="4">
    <source>
        <dbReference type="EMBL" id="EHB92998.1"/>
    </source>
</evidence>
<dbReference type="Pfam" id="PF01613">
    <property type="entry name" value="Flavin_Reduct"/>
    <property type="match status" value="1"/>
</dbReference>
<protein>
    <recommendedName>
        <fullName evidence="3">Rubredoxin-like domain-containing protein</fullName>
    </recommendedName>
</protein>
<accession>G5H6I7</accession>
<dbReference type="PANTHER" id="PTHR30466">
    <property type="entry name" value="FLAVIN REDUCTASE"/>
    <property type="match status" value="1"/>
</dbReference>
<dbReference type="eggNOG" id="COG1853">
    <property type="taxonomic scope" value="Bacteria"/>
</dbReference>
<dbReference type="SMART" id="SM00903">
    <property type="entry name" value="Flavin_Reduct"/>
    <property type="match status" value="1"/>
</dbReference>
<dbReference type="AlphaFoldDB" id="G5H6I7"/>
<dbReference type="InterPro" id="IPR002563">
    <property type="entry name" value="Flavin_Rdtase-like_dom"/>
</dbReference>
<evidence type="ECO:0000259" key="3">
    <source>
        <dbReference type="PROSITE" id="PS50903"/>
    </source>
</evidence>
<dbReference type="PANTHER" id="PTHR30466:SF1">
    <property type="entry name" value="FMN REDUCTASE (NADH) RUTF"/>
    <property type="match status" value="1"/>
</dbReference>
<reference evidence="4 5" key="1">
    <citation type="submission" date="2011-08" db="EMBL/GenBank/DDBJ databases">
        <title>The Genome Sequence of Alistipes indistinctus YIT 12060.</title>
        <authorList>
            <consortium name="The Broad Institute Genome Sequencing Platform"/>
            <person name="Earl A."/>
            <person name="Ward D."/>
            <person name="Feldgarden M."/>
            <person name="Gevers D."/>
            <person name="Morotomi M."/>
            <person name="Young S.K."/>
            <person name="Zeng Q."/>
            <person name="Gargeya S."/>
            <person name="Fitzgerald M."/>
            <person name="Haas B."/>
            <person name="Abouelleil A."/>
            <person name="Alvarado L."/>
            <person name="Arachchi H.M."/>
            <person name="Berlin A."/>
            <person name="Brown A."/>
            <person name="Chapman S.B."/>
            <person name="Chen Z."/>
            <person name="Dunbar C."/>
            <person name="Freedman E."/>
            <person name="Gearin G."/>
            <person name="Gellesch M."/>
            <person name="Goldberg J."/>
            <person name="Griggs A."/>
            <person name="Gujja S."/>
            <person name="Heiman D."/>
            <person name="Howarth C."/>
            <person name="Larson L."/>
            <person name="Lui A."/>
            <person name="MacDonald P.J.P."/>
            <person name="Montmayeur A."/>
            <person name="Murphy C."/>
            <person name="Neiman D."/>
            <person name="Pearson M."/>
            <person name="Priest M."/>
            <person name="Roberts A."/>
            <person name="Saif S."/>
            <person name="Shea T."/>
            <person name="Shenoy N."/>
            <person name="Sisk P."/>
            <person name="Stolte C."/>
            <person name="Sykes S."/>
            <person name="Wortman J."/>
            <person name="Nusbaum C."/>
            <person name="Birren B."/>
        </authorList>
    </citation>
    <scope>NUCLEOTIDE SEQUENCE [LARGE SCALE GENOMIC DNA]</scope>
    <source>
        <strain evidence="4 5">YIT 12060</strain>
    </source>
</reference>
<dbReference type="Proteomes" id="UP000006008">
    <property type="component" value="Unassembled WGS sequence"/>
</dbReference>
<dbReference type="SUPFAM" id="SSF50475">
    <property type="entry name" value="FMN-binding split barrel"/>
    <property type="match status" value="1"/>
</dbReference>
<evidence type="ECO:0000256" key="2">
    <source>
        <dbReference type="SAM" id="MobiDB-lite"/>
    </source>
</evidence>
<keyword evidence="5" id="KW-1185">Reference proteome</keyword>
<dbReference type="GeneID" id="92816966"/>